<feature type="domain" description="Proliferating cell nuclear antigen PCNA N-terminal" evidence="1">
    <location>
        <begin position="1"/>
        <end position="48"/>
    </location>
</feature>
<evidence type="ECO:0000313" key="2">
    <source>
        <dbReference type="EMBL" id="KAJ6987200.1"/>
    </source>
</evidence>
<dbReference type="GO" id="GO:0003677">
    <property type="term" value="F:DNA binding"/>
    <property type="evidence" value="ECO:0007669"/>
    <property type="project" value="InterPro"/>
</dbReference>
<dbReference type="InterPro" id="IPR022648">
    <property type="entry name" value="Pr_cel_nuc_antig_N"/>
</dbReference>
<keyword evidence="3" id="KW-1185">Reference proteome</keyword>
<dbReference type="Proteomes" id="UP001164929">
    <property type="component" value="Chromosome 8"/>
</dbReference>
<dbReference type="Gene3D" id="3.10.150.10">
    <property type="entry name" value="DNA Polymerase III, subunit A, domain 2"/>
    <property type="match status" value="1"/>
</dbReference>
<dbReference type="EMBL" id="JAQIZT010000008">
    <property type="protein sequence ID" value="KAJ6987200.1"/>
    <property type="molecule type" value="Genomic_DNA"/>
</dbReference>
<reference evidence="2" key="1">
    <citation type="journal article" date="2023" name="Mol. Ecol. Resour.">
        <title>Chromosome-level genome assembly of a triploid poplar Populus alba 'Berolinensis'.</title>
        <authorList>
            <person name="Chen S."/>
            <person name="Yu Y."/>
            <person name="Wang X."/>
            <person name="Wang S."/>
            <person name="Zhang T."/>
            <person name="Zhou Y."/>
            <person name="He R."/>
            <person name="Meng N."/>
            <person name="Wang Y."/>
            <person name="Liu W."/>
            <person name="Liu Z."/>
            <person name="Liu J."/>
            <person name="Guo Q."/>
            <person name="Huang H."/>
            <person name="Sederoff R.R."/>
            <person name="Wang G."/>
            <person name="Qu G."/>
            <person name="Chen S."/>
        </authorList>
    </citation>
    <scope>NUCLEOTIDE SEQUENCE</scope>
    <source>
        <strain evidence="2">SC-2020</strain>
    </source>
</reference>
<proteinExistence type="predicted"/>
<dbReference type="Pfam" id="PF00705">
    <property type="entry name" value="PCNA_N"/>
    <property type="match status" value="1"/>
</dbReference>
<dbReference type="GO" id="GO:0006275">
    <property type="term" value="P:regulation of DNA replication"/>
    <property type="evidence" value="ECO:0007669"/>
    <property type="project" value="InterPro"/>
</dbReference>
<protein>
    <recommendedName>
        <fullName evidence="1">Proliferating cell nuclear antigen PCNA N-terminal domain-containing protein</fullName>
    </recommendedName>
</protein>
<evidence type="ECO:0000313" key="3">
    <source>
        <dbReference type="Proteomes" id="UP001164929"/>
    </source>
</evidence>
<organism evidence="2 3">
    <name type="scientific">Populus alba x Populus x berolinensis</name>
    <dbReference type="NCBI Taxonomy" id="444605"/>
    <lineage>
        <taxon>Eukaryota</taxon>
        <taxon>Viridiplantae</taxon>
        <taxon>Streptophyta</taxon>
        <taxon>Embryophyta</taxon>
        <taxon>Tracheophyta</taxon>
        <taxon>Spermatophyta</taxon>
        <taxon>Magnoliopsida</taxon>
        <taxon>eudicotyledons</taxon>
        <taxon>Gunneridae</taxon>
        <taxon>Pentapetalae</taxon>
        <taxon>rosids</taxon>
        <taxon>fabids</taxon>
        <taxon>Malpighiales</taxon>
        <taxon>Salicaceae</taxon>
        <taxon>Saliceae</taxon>
        <taxon>Populus</taxon>
    </lineage>
</organism>
<dbReference type="SUPFAM" id="SSF55979">
    <property type="entry name" value="DNA clamp"/>
    <property type="match status" value="1"/>
</dbReference>
<evidence type="ECO:0000259" key="1">
    <source>
        <dbReference type="Pfam" id="PF00705"/>
    </source>
</evidence>
<accession>A0AAD6QDS6</accession>
<sequence length="61" mass="7135">MGMNMANMDKMLKCANNDDFVTFKVDDDGDSVTFMFQSPSEWQSLSFSMYYSRVCFFLFGR</sequence>
<dbReference type="AlphaFoldDB" id="A0AAD6QDS6"/>
<gene>
    <name evidence="2" type="ORF">NC653_020435</name>
</gene>
<name>A0AAD6QDS6_9ROSI</name>
<dbReference type="InterPro" id="IPR046938">
    <property type="entry name" value="DNA_clamp_sf"/>
</dbReference>
<comment type="caution">
    <text evidence="2">The sequence shown here is derived from an EMBL/GenBank/DDBJ whole genome shotgun (WGS) entry which is preliminary data.</text>
</comment>